<dbReference type="InterPro" id="IPR006168">
    <property type="entry name" value="G3P_DH_NAD-dep"/>
</dbReference>
<evidence type="ECO:0000256" key="12">
    <source>
        <dbReference type="ARBA" id="ARBA00080511"/>
    </source>
</evidence>
<dbReference type="InterPro" id="IPR011128">
    <property type="entry name" value="G3P_DH_NAD-dep_N"/>
</dbReference>
<feature type="binding site" evidence="15">
    <location>
        <position position="103"/>
    </location>
    <ligand>
        <name>substrate</name>
    </ligand>
</feature>
<feature type="binding site" evidence="16">
    <location>
        <position position="250"/>
    </location>
    <ligand>
        <name>NAD(+)</name>
        <dbReference type="ChEBI" id="CHEBI:57540"/>
    </ligand>
</feature>
<keyword evidence="13" id="KW-0547">Nucleotide-binding</keyword>
<reference evidence="20 21" key="1">
    <citation type="submission" date="2018-05" db="EMBL/GenBank/DDBJ databases">
        <title>Genomic Encyclopedia of Type Strains, Phase IV (KMG-IV): sequencing the most valuable type-strain genomes for metagenomic binning, comparative biology and taxonomic classification.</title>
        <authorList>
            <person name="Goeker M."/>
        </authorList>
    </citation>
    <scope>NUCLEOTIDE SEQUENCE [LARGE SCALE GENOMIC DNA]</scope>
    <source>
        <strain evidence="20 21">DSM 24906</strain>
    </source>
</reference>
<evidence type="ECO:0000256" key="2">
    <source>
        <dbReference type="ARBA" id="ARBA00022516"/>
    </source>
</evidence>
<feature type="binding site" evidence="13">
    <location>
        <position position="10"/>
    </location>
    <ligand>
        <name>NADPH</name>
        <dbReference type="ChEBI" id="CHEBI:57783"/>
    </ligand>
</feature>
<feature type="binding site" evidence="13">
    <location>
        <position position="135"/>
    </location>
    <ligand>
        <name>NADPH</name>
        <dbReference type="ChEBI" id="CHEBI:57783"/>
    </ligand>
</feature>
<comment type="pathway">
    <text evidence="13">Membrane lipid metabolism; glycerophospholipid metabolism.</text>
</comment>
<evidence type="ECO:0000256" key="10">
    <source>
        <dbReference type="ARBA" id="ARBA00066687"/>
    </source>
</evidence>
<dbReference type="GO" id="GO:0047952">
    <property type="term" value="F:glycerol-3-phosphate dehydrogenase [NAD(P)+] activity"/>
    <property type="evidence" value="ECO:0007669"/>
    <property type="project" value="UniProtKB-UniRule"/>
</dbReference>
<dbReference type="SUPFAM" id="SSF51735">
    <property type="entry name" value="NAD(P)-binding Rossmann-fold domains"/>
    <property type="match status" value="1"/>
</dbReference>
<evidence type="ECO:0000256" key="3">
    <source>
        <dbReference type="ARBA" id="ARBA00022857"/>
    </source>
</evidence>
<feature type="binding site" evidence="13">
    <location>
        <position position="251"/>
    </location>
    <ligand>
        <name>sn-glycerol 3-phosphate</name>
        <dbReference type="ChEBI" id="CHEBI:57597"/>
    </ligand>
</feature>
<evidence type="ECO:0000256" key="13">
    <source>
        <dbReference type="HAMAP-Rule" id="MF_00394"/>
    </source>
</evidence>
<evidence type="ECO:0000256" key="7">
    <source>
        <dbReference type="ARBA" id="ARBA00023209"/>
    </source>
</evidence>
<gene>
    <name evidence="13" type="primary">gpsA</name>
    <name evidence="20" type="ORF">C7380_11736</name>
</gene>
<dbReference type="Gene3D" id="3.40.50.720">
    <property type="entry name" value="NAD(P)-binding Rossmann-like Domain"/>
    <property type="match status" value="1"/>
</dbReference>
<feature type="binding site" evidence="13">
    <location>
        <position position="131"/>
    </location>
    <ligand>
        <name>sn-glycerol 3-phosphate</name>
        <dbReference type="ChEBI" id="CHEBI:57597"/>
    </ligand>
</feature>
<keyword evidence="3 13" id="KW-0521">NADP</keyword>
<protein>
    <recommendedName>
        <fullName evidence="11 13">Glycerol-3-phosphate dehydrogenase [NAD(P)+]</fullName>
        <ecNumber evidence="10 13">1.1.1.94</ecNumber>
    </recommendedName>
    <alternativeName>
        <fullName evidence="13">NAD(P)(+)-dependent glycerol-3-phosphate dehydrogenase</fullName>
    </alternativeName>
    <alternativeName>
        <fullName evidence="12 13">NAD(P)H-dependent dihydroxyacetone-phosphate reductase</fullName>
    </alternativeName>
</protein>
<dbReference type="InterPro" id="IPR008927">
    <property type="entry name" value="6-PGluconate_DH-like_C_sf"/>
</dbReference>
<evidence type="ECO:0000256" key="1">
    <source>
        <dbReference type="ARBA" id="ARBA00011009"/>
    </source>
</evidence>
<dbReference type="PIRSF" id="PIRSF000114">
    <property type="entry name" value="Glycerol-3-P_dh"/>
    <property type="match status" value="1"/>
</dbReference>
<feature type="binding site" evidence="13">
    <location>
        <position position="274"/>
    </location>
    <ligand>
        <name>NADPH</name>
        <dbReference type="ChEBI" id="CHEBI:57783"/>
    </ligand>
</feature>
<keyword evidence="13" id="KW-0963">Cytoplasm</keyword>
<dbReference type="EMBL" id="QGGI01000017">
    <property type="protein sequence ID" value="PWJ88746.1"/>
    <property type="molecule type" value="Genomic_DNA"/>
</dbReference>
<dbReference type="GO" id="GO:0051287">
    <property type="term" value="F:NAD binding"/>
    <property type="evidence" value="ECO:0007669"/>
    <property type="project" value="InterPro"/>
</dbReference>
<organism evidence="20 21">
    <name type="scientific">Oceanotoga teriensis</name>
    <dbReference type="NCBI Taxonomy" id="515440"/>
    <lineage>
        <taxon>Bacteria</taxon>
        <taxon>Thermotogati</taxon>
        <taxon>Thermotogota</taxon>
        <taxon>Thermotogae</taxon>
        <taxon>Petrotogales</taxon>
        <taxon>Petrotogaceae</taxon>
        <taxon>Oceanotoga</taxon>
    </lineage>
</organism>
<dbReference type="HAMAP" id="MF_00394">
    <property type="entry name" value="NAD_Glyc3P_dehydrog"/>
    <property type="match status" value="1"/>
</dbReference>
<dbReference type="InterPro" id="IPR036291">
    <property type="entry name" value="NAD(P)-bd_dom_sf"/>
</dbReference>
<comment type="catalytic activity">
    <reaction evidence="9">
        <text>sn-glycerol 3-phosphate + NADP(+) = dihydroxyacetone phosphate + NADPH + H(+)</text>
        <dbReference type="Rhea" id="RHEA:11096"/>
        <dbReference type="ChEBI" id="CHEBI:15378"/>
        <dbReference type="ChEBI" id="CHEBI:57597"/>
        <dbReference type="ChEBI" id="CHEBI:57642"/>
        <dbReference type="ChEBI" id="CHEBI:57783"/>
        <dbReference type="ChEBI" id="CHEBI:58349"/>
        <dbReference type="EC" id="1.1.1.94"/>
    </reaction>
    <physiologicalReaction direction="right-to-left" evidence="9">
        <dbReference type="Rhea" id="RHEA:11098"/>
    </physiologicalReaction>
</comment>
<dbReference type="NCBIfam" id="NF000942">
    <property type="entry name" value="PRK00094.1-4"/>
    <property type="match status" value="1"/>
</dbReference>
<feature type="active site" description="Proton acceptor" evidence="13 14">
    <location>
        <position position="186"/>
    </location>
</feature>
<keyword evidence="7 13" id="KW-0594">Phospholipid biosynthesis</keyword>
<dbReference type="PRINTS" id="PR00077">
    <property type="entry name" value="GPDHDRGNASE"/>
</dbReference>
<feature type="binding site" evidence="13">
    <location>
        <position position="250"/>
    </location>
    <ligand>
        <name>NADPH</name>
        <dbReference type="ChEBI" id="CHEBI:57783"/>
    </ligand>
</feature>
<accession>A0AA45C5E2</accession>
<feature type="domain" description="Glycerol-3-phosphate dehydrogenase NAD-dependent C-terminal" evidence="19">
    <location>
        <begin position="175"/>
        <end position="315"/>
    </location>
</feature>
<keyword evidence="6 13" id="KW-0443">Lipid metabolism</keyword>
<proteinExistence type="inferred from homology"/>
<dbReference type="Proteomes" id="UP000245921">
    <property type="component" value="Unassembled WGS sequence"/>
</dbReference>
<keyword evidence="5 13" id="KW-0520">NAD</keyword>
<feature type="binding site" evidence="13">
    <location>
        <position position="133"/>
    </location>
    <ligand>
        <name>sn-glycerol 3-phosphate</name>
        <dbReference type="ChEBI" id="CHEBI:57597"/>
    </ligand>
</feature>
<comment type="catalytic activity">
    <reaction evidence="13">
        <text>sn-glycerol 3-phosphate + NAD(+) = dihydroxyacetone phosphate + NADH + H(+)</text>
        <dbReference type="Rhea" id="RHEA:11092"/>
        <dbReference type="ChEBI" id="CHEBI:15378"/>
        <dbReference type="ChEBI" id="CHEBI:57540"/>
        <dbReference type="ChEBI" id="CHEBI:57597"/>
        <dbReference type="ChEBI" id="CHEBI:57642"/>
        <dbReference type="ChEBI" id="CHEBI:57945"/>
        <dbReference type="EC" id="1.1.1.94"/>
    </reaction>
</comment>
<dbReference type="Gene3D" id="1.10.1040.10">
    <property type="entry name" value="N-(1-d-carboxylethyl)-l-norvaline Dehydrogenase, domain 2"/>
    <property type="match status" value="1"/>
</dbReference>
<feature type="binding site" evidence="13">
    <location>
        <position position="103"/>
    </location>
    <ligand>
        <name>NADPH</name>
        <dbReference type="ChEBI" id="CHEBI:57783"/>
    </ligand>
</feature>
<feature type="binding site" evidence="16">
    <location>
        <begin position="7"/>
        <end position="12"/>
    </location>
    <ligand>
        <name>NAD(+)</name>
        <dbReference type="ChEBI" id="CHEBI:57540"/>
    </ligand>
</feature>
<dbReference type="SUPFAM" id="SSF48179">
    <property type="entry name" value="6-phosphogluconate dehydrogenase C-terminal domain-like"/>
    <property type="match status" value="1"/>
</dbReference>
<dbReference type="NCBIfam" id="NF000940">
    <property type="entry name" value="PRK00094.1-2"/>
    <property type="match status" value="1"/>
</dbReference>
<dbReference type="GO" id="GO:0046168">
    <property type="term" value="P:glycerol-3-phosphate catabolic process"/>
    <property type="evidence" value="ECO:0007669"/>
    <property type="project" value="InterPro"/>
</dbReference>
<feature type="binding site" evidence="15">
    <location>
        <begin position="250"/>
        <end position="251"/>
    </location>
    <ligand>
        <name>substrate</name>
    </ligand>
</feature>
<dbReference type="RefSeq" id="WP_109605765.1">
    <property type="nucleotide sequence ID" value="NZ_QGGI01000017.1"/>
</dbReference>
<feature type="binding site" evidence="13">
    <location>
        <position position="11"/>
    </location>
    <ligand>
        <name>NADPH</name>
        <dbReference type="ChEBI" id="CHEBI:57783"/>
    </ligand>
</feature>
<dbReference type="GO" id="GO:0005829">
    <property type="term" value="C:cytosol"/>
    <property type="evidence" value="ECO:0007669"/>
    <property type="project" value="TreeGrafter"/>
</dbReference>
<comment type="function">
    <text evidence="13">Catalyzes the reduction of the glycolytic intermediate dihydroxyacetone phosphate (DHAP) to sn-glycerol 3-phosphate (G3P), the key precursor for phospholipid synthesis.</text>
</comment>
<evidence type="ECO:0000256" key="4">
    <source>
        <dbReference type="ARBA" id="ARBA00023002"/>
    </source>
</evidence>
<evidence type="ECO:0000256" key="6">
    <source>
        <dbReference type="ARBA" id="ARBA00023098"/>
    </source>
</evidence>
<name>A0AA45C5E2_9BACT</name>
<dbReference type="GO" id="GO:0046167">
    <property type="term" value="P:glycerol-3-phosphate biosynthetic process"/>
    <property type="evidence" value="ECO:0007669"/>
    <property type="project" value="UniProtKB-UniRule"/>
</dbReference>
<dbReference type="FunFam" id="1.10.1040.10:FF:000001">
    <property type="entry name" value="Glycerol-3-phosphate dehydrogenase [NAD(P)+]"/>
    <property type="match status" value="1"/>
</dbReference>
<feature type="domain" description="Glycerol-3-phosphate dehydrogenase NAD-dependent N-terminal" evidence="18">
    <location>
        <begin position="2"/>
        <end position="155"/>
    </location>
</feature>
<feature type="binding site" evidence="13">
    <location>
        <position position="239"/>
    </location>
    <ligand>
        <name>sn-glycerol 3-phosphate</name>
        <dbReference type="ChEBI" id="CHEBI:57597"/>
    </ligand>
</feature>
<dbReference type="AlphaFoldDB" id="A0AA45C5E2"/>
<evidence type="ECO:0000256" key="17">
    <source>
        <dbReference type="RuleBase" id="RU000437"/>
    </source>
</evidence>
<keyword evidence="2 13" id="KW-0444">Lipid biosynthesis</keyword>
<feature type="binding site" evidence="13">
    <location>
        <position position="31"/>
    </location>
    <ligand>
        <name>NADPH</name>
        <dbReference type="ChEBI" id="CHEBI:57783"/>
    </ligand>
</feature>
<evidence type="ECO:0000256" key="11">
    <source>
        <dbReference type="ARBA" id="ARBA00069372"/>
    </source>
</evidence>
<evidence type="ECO:0000259" key="18">
    <source>
        <dbReference type="Pfam" id="PF01210"/>
    </source>
</evidence>
<dbReference type="Pfam" id="PF01210">
    <property type="entry name" value="NAD_Gly3P_dh_N"/>
    <property type="match status" value="1"/>
</dbReference>
<evidence type="ECO:0000313" key="20">
    <source>
        <dbReference type="EMBL" id="PWJ88746.1"/>
    </source>
</evidence>
<feature type="binding site" evidence="13">
    <location>
        <position position="103"/>
    </location>
    <ligand>
        <name>sn-glycerol 3-phosphate</name>
        <dbReference type="ChEBI" id="CHEBI:57597"/>
    </ligand>
</feature>
<dbReference type="InterPro" id="IPR006109">
    <property type="entry name" value="G3P_DH_NAD-dep_C"/>
</dbReference>
<comment type="caution">
    <text evidence="20">The sequence shown here is derived from an EMBL/GenBank/DDBJ whole genome shotgun (WGS) entry which is preliminary data.</text>
</comment>
<evidence type="ECO:0000256" key="14">
    <source>
        <dbReference type="PIRSR" id="PIRSR000114-1"/>
    </source>
</evidence>
<feature type="binding site" evidence="13">
    <location>
        <position position="186"/>
    </location>
    <ligand>
        <name>sn-glycerol 3-phosphate</name>
        <dbReference type="ChEBI" id="CHEBI:57597"/>
    </ligand>
</feature>
<dbReference type="FunFam" id="3.40.50.720:FF:000019">
    <property type="entry name" value="Glycerol-3-phosphate dehydrogenase [NAD(P)+]"/>
    <property type="match status" value="1"/>
</dbReference>
<dbReference type="InterPro" id="IPR013328">
    <property type="entry name" value="6PGD_dom2"/>
</dbReference>
<feature type="binding site" evidence="16">
    <location>
        <position position="135"/>
    </location>
    <ligand>
        <name>NAD(+)</name>
        <dbReference type="ChEBI" id="CHEBI:57540"/>
    </ligand>
</feature>
<comment type="similarity">
    <text evidence="1 13 17">Belongs to the NAD-dependent glycerol-3-phosphate dehydrogenase family.</text>
</comment>
<evidence type="ECO:0000256" key="5">
    <source>
        <dbReference type="ARBA" id="ARBA00023027"/>
    </source>
</evidence>
<keyword evidence="4 13" id="KW-0560">Oxidoreductase</keyword>
<dbReference type="PANTHER" id="PTHR11728:SF1">
    <property type="entry name" value="GLYCEROL-3-PHOSPHATE DEHYDROGENASE [NAD(+)] 2, CHLOROPLASTIC"/>
    <property type="match status" value="1"/>
</dbReference>
<dbReference type="Pfam" id="PF07479">
    <property type="entry name" value="NAD_Gly3P_dh_C"/>
    <property type="match status" value="1"/>
</dbReference>
<keyword evidence="8 13" id="KW-1208">Phospholipid metabolism</keyword>
<dbReference type="GO" id="GO:0006650">
    <property type="term" value="P:glycerophospholipid metabolic process"/>
    <property type="evidence" value="ECO:0007669"/>
    <property type="project" value="UniProtKB-UniRule"/>
</dbReference>
<evidence type="ECO:0000256" key="15">
    <source>
        <dbReference type="PIRSR" id="PIRSR000114-2"/>
    </source>
</evidence>
<dbReference type="EC" id="1.1.1.94" evidence="10 13"/>
<evidence type="ECO:0000256" key="9">
    <source>
        <dbReference type="ARBA" id="ARBA00052716"/>
    </source>
</evidence>
<evidence type="ECO:0000256" key="16">
    <source>
        <dbReference type="PIRSR" id="PIRSR000114-3"/>
    </source>
</evidence>
<evidence type="ECO:0000256" key="8">
    <source>
        <dbReference type="ARBA" id="ARBA00023264"/>
    </source>
</evidence>
<dbReference type="PANTHER" id="PTHR11728">
    <property type="entry name" value="GLYCEROL-3-PHOSPHATE DEHYDROGENASE"/>
    <property type="match status" value="1"/>
</dbReference>
<feature type="binding site" evidence="13">
    <location>
        <position position="249"/>
    </location>
    <ligand>
        <name>sn-glycerol 3-phosphate</name>
        <dbReference type="ChEBI" id="CHEBI:57597"/>
    </ligand>
</feature>
<feature type="binding site" evidence="13">
    <location>
        <position position="250"/>
    </location>
    <ligand>
        <name>sn-glycerol 3-phosphate</name>
        <dbReference type="ChEBI" id="CHEBI:57597"/>
    </ligand>
</feature>
<evidence type="ECO:0000313" key="21">
    <source>
        <dbReference type="Proteomes" id="UP000245921"/>
    </source>
</evidence>
<comment type="caution">
    <text evidence="13">Lacks conserved residue(s) required for the propagation of feature annotation.</text>
</comment>
<evidence type="ECO:0000259" key="19">
    <source>
        <dbReference type="Pfam" id="PF07479"/>
    </source>
</evidence>
<comment type="subcellular location">
    <subcellularLocation>
        <location evidence="13">Cytoplasm</location>
    </subcellularLocation>
</comment>
<dbReference type="GO" id="GO:0008654">
    <property type="term" value="P:phospholipid biosynthetic process"/>
    <property type="evidence" value="ECO:0007669"/>
    <property type="project" value="UniProtKB-KW"/>
</dbReference>
<feature type="binding site" evidence="13">
    <location>
        <position position="276"/>
    </location>
    <ligand>
        <name>NADPH</name>
        <dbReference type="ChEBI" id="CHEBI:57783"/>
    </ligand>
</feature>
<feature type="binding site" evidence="13">
    <location>
        <position position="47"/>
    </location>
    <ligand>
        <name>NADPH</name>
        <dbReference type="ChEBI" id="CHEBI:57783"/>
    </ligand>
</feature>
<sequence>MKIAVIGAGSWGTAMARLLSINGHEISIWNREKEVLQYINNGQNPYYLPGINIPRNIKTFSEINKCIKQSEIIVIAIPSQAVREVLENIKQNYNNQIIVNLSKGIEIKTGKRISEIVYEILNTNKYVCLSGPSHAEEVAKDVPTGIVAASKDLKIAEIVQQNFSNISLRIYTNIDVKGVEISGALKNVYAIAAGVIDGIGGWDNTKAALITRAMVEMKRYMSLNNAKEDTIYGLAGIGDLMVTCNSLHSRNRHVGELIGKGKNLKSILSSMHMVAEGIYTIQALNLIIENNKLDMPIASKIYDVLYNNTDPKLAINELMNRELKSE</sequence>
<keyword evidence="21" id="KW-1185">Reference proteome</keyword>
<dbReference type="GO" id="GO:0005975">
    <property type="term" value="P:carbohydrate metabolic process"/>
    <property type="evidence" value="ECO:0007669"/>
    <property type="project" value="InterPro"/>
</dbReference>